<reference evidence="2" key="2">
    <citation type="submission" date="2023-05" db="EMBL/GenBank/DDBJ databases">
        <authorList>
            <person name="Fouks B."/>
        </authorList>
    </citation>
    <scope>NUCLEOTIDE SEQUENCE</scope>
    <source>
        <strain evidence="2">Stay&amp;Tobe</strain>
        <tissue evidence="2">Testes</tissue>
    </source>
</reference>
<feature type="non-terminal residue" evidence="2">
    <location>
        <position position="73"/>
    </location>
</feature>
<keyword evidence="3" id="KW-1185">Reference proteome</keyword>
<dbReference type="AlphaFoldDB" id="A0AAD7ZYR8"/>
<evidence type="ECO:0000313" key="2">
    <source>
        <dbReference type="EMBL" id="KAJ9588263.1"/>
    </source>
</evidence>
<feature type="non-terminal residue" evidence="2">
    <location>
        <position position="1"/>
    </location>
</feature>
<proteinExistence type="predicted"/>
<evidence type="ECO:0000313" key="3">
    <source>
        <dbReference type="Proteomes" id="UP001233999"/>
    </source>
</evidence>
<dbReference type="Proteomes" id="UP001233999">
    <property type="component" value="Unassembled WGS sequence"/>
</dbReference>
<dbReference type="EMBL" id="JASPKZ010005697">
    <property type="protein sequence ID" value="KAJ9588263.1"/>
    <property type="molecule type" value="Genomic_DNA"/>
</dbReference>
<evidence type="ECO:0000256" key="1">
    <source>
        <dbReference type="SAM" id="MobiDB-lite"/>
    </source>
</evidence>
<feature type="region of interest" description="Disordered" evidence="1">
    <location>
        <begin position="29"/>
        <end position="55"/>
    </location>
</feature>
<name>A0AAD7ZYR8_DIPPU</name>
<comment type="caution">
    <text evidence="2">The sequence shown here is derived from an EMBL/GenBank/DDBJ whole genome shotgun (WGS) entry which is preliminary data.</text>
</comment>
<gene>
    <name evidence="2" type="ORF">L9F63_018370</name>
</gene>
<reference evidence="2" key="1">
    <citation type="journal article" date="2023" name="IScience">
        <title>Live-bearing cockroach genome reveals convergent evolutionary mechanisms linked to viviparity in insects and beyond.</title>
        <authorList>
            <person name="Fouks B."/>
            <person name="Harrison M.C."/>
            <person name="Mikhailova A.A."/>
            <person name="Marchal E."/>
            <person name="English S."/>
            <person name="Carruthers M."/>
            <person name="Jennings E.C."/>
            <person name="Chiamaka E.L."/>
            <person name="Frigard R.A."/>
            <person name="Pippel M."/>
            <person name="Attardo G.M."/>
            <person name="Benoit J.B."/>
            <person name="Bornberg-Bauer E."/>
            <person name="Tobe S.S."/>
        </authorList>
    </citation>
    <scope>NUCLEOTIDE SEQUENCE</scope>
    <source>
        <strain evidence="2">Stay&amp;Tobe</strain>
    </source>
</reference>
<organism evidence="2 3">
    <name type="scientific">Diploptera punctata</name>
    <name type="common">Pacific beetle cockroach</name>
    <dbReference type="NCBI Taxonomy" id="6984"/>
    <lineage>
        <taxon>Eukaryota</taxon>
        <taxon>Metazoa</taxon>
        <taxon>Ecdysozoa</taxon>
        <taxon>Arthropoda</taxon>
        <taxon>Hexapoda</taxon>
        <taxon>Insecta</taxon>
        <taxon>Pterygota</taxon>
        <taxon>Neoptera</taxon>
        <taxon>Polyneoptera</taxon>
        <taxon>Dictyoptera</taxon>
        <taxon>Blattodea</taxon>
        <taxon>Blaberoidea</taxon>
        <taxon>Blaberidae</taxon>
        <taxon>Diplopterinae</taxon>
        <taxon>Diploptera</taxon>
    </lineage>
</organism>
<sequence length="73" mass="7878">KDKDSKHAQTEIEDSFTLLCLPLTATNAASCSASKPPETDDGSTTSSTSIDASPLFSRKRKALENNCDTRESR</sequence>
<accession>A0AAD7ZYR8</accession>
<protein>
    <submittedName>
        <fullName evidence="2">Uncharacterized protein</fullName>
    </submittedName>
</protein>